<feature type="binding site" evidence="12">
    <location>
        <position position="550"/>
    </location>
    <ligand>
        <name>substrate</name>
    </ligand>
</feature>
<feature type="binding site" evidence="12">
    <location>
        <position position="38"/>
    </location>
    <ligand>
        <name>substrate</name>
    </ligand>
</feature>
<comment type="cofactor">
    <cofactor evidence="16">
        <name>Mg(2+)</name>
        <dbReference type="ChEBI" id="CHEBI:18420"/>
    </cofactor>
    <cofactor evidence="16">
        <name>Ca(2+)</name>
        <dbReference type="ChEBI" id="CHEBI:29108"/>
    </cofactor>
    <cofactor evidence="16">
        <name>Mn(2+)</name>
        <dbReference type="ChEBI" id="CHEBI:29035"/>
    </cofactor>
    <cofactor evidence="16">
        <name>Co(2+)</name>
        <dbReference type="ChEBI" id="CHEBI:48828"/>
    </cofactor>
    <text evidence="16">Binds 1 Mg(2+) ion per subunit. Can also utilize other divalent metal cations, such as Ca(2+), Mn(2+) and Co(2+).</text>
</comment>
<evidence type="ECO:0000256" key="7">
    <source>
        <dbReference type="ARBA" id="ARBA00022842"/>
    </source>
</evidence>
<dbReference type="InterPro" id="IPR049557">
    <property type="entry name" value="Transketolase_CS"/>
</dbReference>
<dbReference type="FunFam" id="3.40.50.970:FF:000003">
    <property type="entry name" value="Transketolase"/>
    <property type="match status" value="1"/>
</dbReference>
<evidence type="ECO:0000256" key="6">
    <source>
        <dbReference type="ARBA" id="ARBA00022723"/>
    </source>
</evidence>
<dbReference type="GO" id="GO:0005829">
    <property type="term" value="C:cytosol"/>
    <property type="evidence" value="ECO:0007669"/>
    <property type="project" value="TreeGrafter"/>
</dbReference>
<keyword evidence="7 14" id="KW-0460">Magnesium</keyword>
<dbReference type="GO" id="GO:0004802">
    <property type="term" value="F:transketolase activity"/>
    <property type="evidence" value="ECO:0007669"/>
    <property type="project" value="UniProtKB-UniRule"/>
</dbReference>
<evidence type="ECO:0000256" key="16">
    <source>
        <dbReference type="RuleBase" id="RU004996"/>
    </source>
</evidence>
<dbReference type="PANTHER" id="PTHR43522:SF2">
    <property type="entry name" value="TRANSKETOLASE 1-RELATED"/>
    <property type="match status" value="1"/>
</dbReference>
<dbReference type="CDD" id="cd07033">
    <property type="entry name" value="TPP_PYR_DXS_TK_like"/>
    <property type="match status" value="1"/>
</dbReference>
<dbReference type="InterPro" id="IPR055152">
    <property type="entry name" value="Transketolase-like_C_2"/>
</dbReference>
<evidence type="ECO:0000256" key="12">
    <source>
        <dbReference type="PIRSR" id="PIRSR605478-2"/>
    </source>
</evidence>
<evidence type="ECO:0000256" key="10">
    <source>
        <dbReference type="NCBIfam" id="TIGR00232"/>
    </source>
</evidence>
<dbReference type="InterPro" id="IPR005478">
    <property type="entry name" value="Transketolase_bac-like"/>
</dbReference>
<dbReference type="AlphaFoldDB" id="A0A937EQQ1"/>
<reference evidence="18" key="1">
    <citation type="submission" date="2021-01" db="EMBL/GenBank/DDBJ databases">
        <title>WGS of actinomycetes isolated from Thailand.</title>
        <authorList>
            <person name="Thawai C."/>
        </authorList>
    </citation>
    <scope>NUCLEOTIDE SEQUENCE</scope>
    <source>
        <strain evidence="18">RCU-197</strain>
    </source>
</reference>
<dbReference type="PROSITE" id="PS00802">
    <property type="entry name" value="TRANSKETOLASE_2"/>
    <property type="match status" value="1"/>
</dbReference>
<comment type="cofactor">
    <cofactor evidence="13">
        <name>thiamine diphosphate</name>
        <dbReference type="ChEBI" id="CHEBI:58937"/>
    </cofactor>
    <text evidence="13">Binds 1 thiamine pyrophosphate per subunit. During the reaction, the substrate forms a covalent intermediate with the cofactor.</text>
</comment>
<feature type="binding site" evidence="14">
    <location>
        <position position="202"/>
    </location>
    <ligand>
        <name>Mg(2+)</name>
        <dbReference type="ChEBI" id="CHEBI:18420"/>
    </ligand>
</feature>
<evidence type="ECO:0000256" key="13">
    <source>
        <dbReference type="PIRSR" id="PIRSR605478-3"/>
    </source>
</evidence>
<feature type="binding site" evidence="13">
    <location>
        <position position="200"/>
    </location>
    <ligand>
        <name>thiamine diphosphate</name>
        <dbReference type="ChEBI" id="CHEBI:58937"/>
    </ligand>
</feature>
<dbReference type="GO" id="GO:0000287">
    <property type="term" value="F:magnesium ion binding"/>
    <property type="evidence" value="ECO:0007669"/>
    <property type="project" value="UniProtKB-ARBA"/>
</dbReference>
<feature type="binding site" evidence="13">
    <location>
        <position position="461"/>
    </location>
    <ligand>
        <name>thiamine diphosphate</name>
        <dbReference type="ChEBI" id="CHEBI:58937"/>
    </ligand>
</feature>
<comment type="caution">
    <text evidence="18">The sequence shown here is derived from an EMBL/GenBank/DDBJ whole genome shotgun (WGS) entry which is preliminary data.</text>
</comment>
<evidence type="ECO:0000256" key="3">
    <source>
        <dbReference type="ARBA" id="ARBA00013152"/>
    </source>
</evidence>
<evidence type="ECO:0000256" key="9">
    <source>
        <dbReference type="ARBA" id="ARBA00049473"/>
    </source>
</evidence>
<evidence type="ECO:0000313" key="18">
    <source>
        <dbReference type="EMBL" id="MBL1086461.1"/>
    </source>
</evidence>
<dbReference type="InterPro" id="IPR020826">
    <property type="entry name" value="Transketolase_BS"/>
</dbReference>
<dbReference type="Pfam" id="PF02779">
    <property type="entry name" value="Transket_pyr"/>
    <property type="match status" value="1"/>
</dbReference>
<dbReference type="RefSeq" id="WP_201842866.1">
    <property type="nucleotide sequence ID" value="NZ_JAERRK010000022.1"/>
</dbReference>
<feature type="binding site" evidence="14">
    <location>
        <position position="200"/>
    </location>
    <ligand>
        <name>Mg(2+)</name>
        <dbReference type="ChEBI" id="CHEBI:18420"/>
    </ligand>
</feature>
<feature type="binding site" evidence="13">
    <location>
        <position position="280"/>
    </location>
    <ligand>
        <name>thiamine diphosphate</name>
        <dbReference type="ChEBI" id="CHEBI:58937"/>
    </ligand>
</feature>
<dbReference type="EC" id="2.2.1.1" evidence="3 10"/>
<dbReference type="SMART" id="SM00861">
    <property type="entry name" value="Transket_pyr"/>
    <property type="match status" value="1"/>
</dbReference>
<feature type="domain" description="Transketolase-like pyrimidine-binding" evidence="17">
    <location>
        <begin position="371"/>
        <end position="555"/>
    </location>
</feature>
<feature type="site" description="Important for catalytic activity" evidence="15">
    <location>
        <position position="38"/>
    </location>
</feature>
<comment type="similarity">
    <text evidence="1 16">Belongs to the transketolase family.</text>
</comment>
<dbReference type="Gene3D" id="3.40.50.920">
    <property type="match status" value="1"/>
</dbReference>
<name>A0A937EQQ1_9ACTN</name>
<comment type="subunit">
    <text evidence="2 16">Homodimer.</text>
</comment>
<feature type="binding site" evidence="13">
    <location>
        <begin position="126"/>
        <end position="128"/>
    </location>
    <ligand>
        <name>thiamine diphosphate</name>
        <dbReference type="ChEBI" id="CHEBI:58937"/>
    </ligand>
</feature>
<dbReference type="InterPro" id="IPR005475">
    <property type="entry name" value="Transketolase-like_Pyr-bd"/>
</dbReference>
<dbReference type="EMBL" id="JAERRK010000022">
    <property type="protein sequence ID" value="MBL1086461.1"/>
    <property type="molecule type" value="Genomic_DNA"/>
</dbReference>
<keyword evidence="6 14" id="KW-0479">Metal-binding</keyword>
<evidence type="ECO:0000256" key="4">
    <source>
        <dbReference type="ARBA" id="ARBA00016662"/>
    </source>
</evidence>
<evidence type="ECO:0000256" key="11">
    <source>
        <dbReference type="PIRSR" id="PIRSR605478-1"/>
    </source>
</evidence>
<dbReference type="FunFam" id="3.40.50.920:FF:000003">
    <property type="entry name" value="Transketolase"/>
    <property type="match status" value="1"/>
</dbReference>
<sequence length="695" mass="75256">MSTKPTTTDLEWTELDQRAVDTARVLAADAVQKVGNGHPGTAMSLAPAAYTLFQKVMRHDPADPEWVGRDRFVLSAGHSSLTLYTQLYLAGFGLELEDLESFRTWGSKTPGHPEYGHTKGVETTTGPLGQGVANAVGMAMAARYERGLFDPEAAQGESPFDHFVYCIAGDGCLQEGISAEASSLAGHQKLGNLILLWDDNHISIEGDTETAVSEDTVKRYEAYGWHVQRVEAQENGDLDPAAIFAAIQEAKAVTDRPSFIAMRSIIAWPAPNAQNTEAAHGSALGDEEVAATKRVLGFDPEQSFQVEDDVIAHTRKALERGAEAKREWEKSLQVWRDANPERAAEFDRISKGELPTGWEEKLPVFEPGKGVATRAASGKVLQALGAVIPELWGGSADLAGSNNTTIDKDSSFLPEGNPLPEANPYGRTIHFGIREHSMGAEMNGIALHGNTRVYGGTFLVFSDYMRNAVRLSALMHLPVTFVWTHDSIGLGEDGPTHQPVEHLASLRAIPGLNIVRPADANETAIAWREILKRWTKEFGKGQPHGLALTRQGVPTYEPNEDAAKGGYVLFEAEGGEAQVILIATGSEVHVAVEAREQLQADGVPTRVVSMPSVEWFEQQDQGYRDSVLPPSVKARVAVEAGIGLTWHKYVGDAGRIVSLEHFGASADGKVLFREFGFTAENVAAQARESIAAAQR</sequence>
<dbReference type="InterPro" id="IPR029061">
    <property type="entry name" value="THDP-binding"/>
</dbReference>
<comment type="function">
    <text evidence="16">Catalyzes the transfer of a two-carbon ketol group from a ketose donor to an aldose acceptor, via a covalent intermediate with the cofactor thiamine pyrophosphate.</text>
</comment>
<dbReference type="Proteomes" id="UP000661858">
    <property type="component" value="Unassembled WGS sequence"/>
</dbReference>
<dbReference type="InterPro" id="IPR009014">
    <property type="entry name" value="Transketo_C/PFOR_II"/>
</dbReference>
<feature type="binding site" evidence="12">
    <location>
        <position position="280"/>
    </location>
    <ligand>
        <name>substrate</name>
    </ligand>
</feature>
<dbReference type="Pfam" id="PF22613">
    <property type="entry name" value="Transketolase_C_1"/>
    <property type="match status" value="1"/>
</dbReference>
<dbReference type="Pfam" id="PF00456">
    <property type="entry name" value="Transketolase_N"/>
    <property type="match status" value="1"/>
</dbReference>
<proteinExistence type="inferred from homology"/>
<organism evidence="18 19">
    <name type="scientific">Streptomyces actinomycinicus</name>
    <dbReference type="NCBI Taxonomy" id="1695166"/>
    <lineage>
        <taxon>Bacteria</taxon>
        <taxon>Bacillati</taxon>
        <taxon>Actinomycetota</taxon>
        <taxon>Actinomycetes</taxon>
        <taxon>Kitasatosporales</taxon>
        <taxon>Streptomycetaceae</taxon>
        <taxon>Streptomyces</taxon>
    </lineage>
</organism>
<feature type="active site" description="Proton donor" evidence="11">
    <location>
        <position position="435"/>
    </location>
</feature>
<dbReference type="FunFam" id="3.40.50.970:FF:000004">
    <property type="entry name" value="Transketolase"/>
    <property type="match status" value="1"/>
</dbReference>
<keyword evidence="16" id="KW-0106">Calcium</keyword>
<feature type="binding site" evidence="12">
    <location>
        <position position="493"/>
    </location>
    <ligand>
        <name>substrate</name>
    </ligand>
</feature>
<dbReference type="InterPro" id="IPR033247">
    <property type="entry name" value="Transketolase_fam"/>
</dbReference>
<dbReference type="PANTHER" id="PTHR43522">
    <property type="entry name" value="TRANSKETOLASE"/>
    <property type="match status" value="1"/>
</dbReference>
<dbReference type="SUPFAM" id="SSF52518">
    <property type="entry name" value="Thiamin diphosphate-binding fold (THDP-binding)"/>
    <property type="match status" value="2"/>
</dbReference>
<dbReference type="SUPFAM" id="SSF52922">
    <property type="entry name" value="TK C-terminal domain-like"/>
    <property type="match status" value="1"/>
</dbReference>
<protein>
    <recommendedName>
        <fullName evidence="4 10">Transketolase</fullName>
        <ecNumber evidence="3 10">2.2.1.1</ecNumber>
    </recommendedName>
</protein>
<feature type="binding site" evidence="12">
    <location>
        <position position="497"/>
    </location>
    <ligand>
        <name>substrate</name>
    </ligand>
</feature>
<evidence type="ECO:0000259" key="17">
    <source>
        <dbReference type="SMART" id="SM00861"/>
    </source>
</evidence>
<feature type="binding site" evidence="12">
    <location>
        <position position="485"/>
    </location>
    <ligand>
        <name>substrate</name>
    </ligand>
</feature>
<feature type="binding site" evidence="13">
    <location>
        <position position="78"/>
    </location>
    <ligand>
        <name>thiamine diphosphate</name>
        <dbReference type="ChEBI" id="CHEBI:58937"/>
    </ligand>
</feature>
<dbReference type="PROSITE" id="PS00801">
    <property type="entry name" value="TRANSKETOLASE_1"/>
    <property type="match status" value="1"/>
</dbReference>
<evidence type="ECO:0000256" key="8">
    <source>
        <dbReference type="ARBA" id="ARBA00023052"/>
    </source>
</evidence>
<feature type="binding site" evidence="14">
    <location>
        <position position="170"/>
    </location>
    <ligand>
        <name>Mg(2+)</name>
        <dbReference type="ChEBI" id="CHEBI:18420"/>
    </ligand>
</feature>
<feature type="site" description="Important for catalytic activity" evidence="15">
    <location>
        <position position="280"/>
    </location>
</feature>
<evidence type="ECO:0000256" key="5">
    <source>
        <dbReference type="ARBA" id="ARBA00022679"/>
    </source>
</evidence>
<feature type="binding site" evidence="13">
    <location>
        <position position="171"/>
    </location>
    <ligand>
        <name>thiamine diphosphate</name>
        <dbReference type="ChEBI" id="CHEBI:58937"/>
    </ligand>
</feature>
<dbReference type="Gene3D" id="3.40.50.970">
    <property type="match status" value="2"/>
</dbReference>
<keyword evidence="5 16" id="KW-0808">Transferase</keyword>
<dbReference type="NCBIfam" id="TIGR00232">
    <property type="entry name" value="tktlase_bact"/>
    <property type="match status" value="1"/>
</dbReference>
<comment type="cofactor">
    <cofactor evidence="14">
        <name>Mg(2+)</name>
        <dbReference type="ChEBI" id="CHEBI:18420"/>
    </cofactor>
    <text evidence="14">Binds 1 Mg(2+) ion per subunit. Can also utilize other divalent metal cations, such as Ca(2+), Mn(2+) and Co(2+).</text>
</comment>
<dbReference type="CDD" id="cd02012">
    <property type="entry name" value="TPP_TK"/>
    <property type="match status" value="1"/>
</dbReference>
<keyword evidence="19" id="KW-1185">Reference proteome</keyword>
<comment type="catalytic activity">
    <reaction evidence="9 16">
        <text>D-sedoheptulose 7-phosphate + D-glyceraldehyde 3-phosphate = aldehydo-D-ribose 5-phosphate + D-xylulose 5-phosphate</text>
        <dbReference type="Rhea" id="RHEA:10508"/>
        <dbReference type="ChEBI" id="CHEBI:57483"/>
        <dbReference type="ChEBI" id="CHEBI:57737"/>
        <dbReference type="ChEBI" id="CHEBI:58273"/>
        <dbReference type="ChEBI" id="CHEBI:59776"/>
        <dbReference type="EC" id="2.2.1.1"/>
    </reaction>
</comment>
<gene>
    <name evidence="18" type="ORF">JK359_31600</name>
</gene>
<accession>A0A937EQQ1</accession>
<evidence type="ECO:0000256" key="15">
    <source>
        <dbReference type="PIRSR" id="PIRSR605478-5"/>
    </source>
</evidence>
<evidence type="ECO:0000256" key="2">
    <source>
        <dbReference type="ARBA" id="ARBA00011738"/>
    </source>
</evidence>
<dbReference type="InterPro" id="IPR005474">
    <property type="entry name" value="Transketolase_N"/>
</dbReference>
<evidence type="ECO:0000256" key="1">
    <source>
        <dbReference type="ARBA" id="ARBA00007131"/>
    </source>
</evidence>
<keyword evidence="8 13" id="KW-0786">Thiamine pyrophosphate</keyword>
<evidence type="ECO:0000313" key="19">
    <source>
        <dbReference type="Proteomes" id="UP000661858"/>
    </source>
</evidence>
<feature type="binding site" evidence="12">
    <location>
        <position position="401"/>
    </location>
    <ligand>
        <name>substrate</name>
    </ligand>
</feature>
<evidence type="ECO:0000256" key="14">
    <source>
        <dbReference type="PIRSR" id="PIRSR605478-4"/>
    </source>
</evidence>
<dbReference type="GO" id="GO:0006098">
    <property type="term" value="P:pentose-phosphate shunt"/>
    <property type="evidence" value="ECO:0007669"/>
    <property type="project" value="TreeGrafter"/>
</dbReference>
<feature type="binding site" evidence="12">
    <location>
        <position position="374"/>
    </location>
    <ligand>
        <name>substrate</name>
    </ligand>
</feature>